<evidence type="ECO:0000256" key="4">
    <source>
        <dbReference type="ARBA" id="ARBA00022692"/>
    </source>
</evidence>
<dbReference type="Pfam" id="PF00593">
    <property type="entry name" value="TonB_dep_Rec_b-barrel"/>
    <property type="match status" value="1"/>
</dbReference>
<dbReference type="RefSeq" id="WP_255842601.1">
    <property type="nucleotide sequence ID" value="NZ_CP094358.1"/>
</dbReference>
<accession>A0A9E6ZR44</accession>
<evidence type="ECO:0000256" key="3">
    <source>
        <dbReference type="ARBA" id="ARBA00022452"/>
    </source>
</evidence>
<dbReference type="SUPFAM" id="SSF49464">
    <property type="entry name" value="Carboxypeptidase regulatory domain-like"/>
    <property type="match status" value="1"/>
</dbReference>
<evidence type="ECO:0000259" key="14">
    <source>
        <dbReference type="Pfam" id="PF07715"/>
    </source>
</evidence>
<evidence type="ECO:0000256" key="1">
    <source>
        <dbReference type="ARBA" id="ARBA00004571"/>
    </source>
</evidence>
<keyword evidence="16" id="KW-1185">Reference proteome</keyword>
<dbReference type="GO" id="GO:0015889">
    <property type="term" value="P:cobalamin transport"/>
    <property type="evidence" value="ECO:0007669"/>
    <property type="project" value="TreeGrafter"/>
</dbReference>
<dbReference type="Gene3D" id="2.40.170.20">
    <property type="entry name" value="TonB-dependent receptor, beta-barrel domain"/>
    <property type="match status" value="1"/>
</dbReference>
<dbReference type="AlphaFoldDB" id="A0A9E6ZR44"/>
<keyword evidence="3 10" id="KW-1134">Transmembrane beta strand</keyword>
<feature type="transmembrane region" description="Helical" evidence="12">
    <location>
        <begin position="5"/>
        <end position="22"/>
    </location>
</feature>
<dbReference type="Pfam" id="PF13715">
    <property type="entry name" value="CarbopepD_reg_2"/>
    <property type="match status" value="1"/>
</dbReference>
<comment type="similarity">
    <text evidence="10 11">Belongs to the TonB-dependent receptor family.</text>
</comment>
<dbReference type="GO" id="GO:0009279">
    <property type="term" value="C:cell outer membrane"/>
    <property type="evidence" value="ECO:0007669"/>
    <property type="project" value="UniProtKB-SubCell"/>
</dbReference>
<dbReference type="PANTHER" id="PTHR30069">
    <property type="entry name" value="TONB-DEPENDENT OUTER MEMBRANE RECEPTOR"/>
    <property type="match status" value="1"/>
</dbReference>
<dbReference type="NCBIfam" id="TIGR04056">
    <property type="entry name" value="OMP_RagA_SusC"/>
    <property type="match status" value="1"/>
</dbReference>
<evidence type="ECO:0000256" key="12">
    <source>
        <dbReference type="SAM" id="Phobius"/>
    </source>
</evidence>
<dbReference type="InterPro" id="IPR039426">
    <property type="entry name" value="TonB-dep_rcpt-like"/>
</dbReference>
<name>A0A9E6ZR44_9FLAO</name>
<evidence type="ECO:0000256" key="10">
    <source>
        <dbReference type="PROSITE-ProRule" id="PRU01360"/>
    </source>
</evidence>
<sequence length="1068" mass="119508">MKKNTYRVCINAFMVFMLFFSYEISVGQNINFPEDYTLTVNNGSLISVLNQIENQTSFSFAYNNEDIDTNQKITFKDRKYKIEEVIAQISMSCNLSFNLVENIIYITKNKNSGQKEIKINGQVKDSQGNPLPGATVIEKETNNGVSTDFDGRFSMNVQNSHATLIISFLGYQSKEIYADNNLDIILEEEATDLDEIVLIGYGSLKRKDLTSSVTTVNSEDLNSGVYTNPMQMLQGIVPGLNITNDGDPTSTTTSIILRGASTLREGSAQEPFFVIDGVPGVSLSLISPDDIISVDILKDASAAAIYGTRAANGVIIITTKKGEEQSKISYNSYVAVESISNKIDMMSASEYRNYLSSNGYSLDPENDTGASIDWQDEVTQTGFSQNHNLSLSGKSKNTSYYSSLNYLDKEGIIKKTGLERITINGKINQKAMNDKLSLGFSLAGTVTNTDQVPNKDELFESMIKYLPTVDIKNEDGSYRENYNYSSFNPIALIEQNTREGKDKIFLGSVNAKYNIIDNISIEATASYQNSQSNLGIYYSKDSRLAYGLEGYAFRSSFEEEKKILELIATYSNQIGSHDFRIMSGYSWQEDKTGNGFQASNIGFISDETLYYNLGLASPPEGYFPDYGNTSLTTLRTISFFTRLNYQYKNKYLLQGTVRSDGSSAFGENNRWGTFPSFSAGWIISEENFMSALKNLDNLKIRVGYGISGNSLGFNPLISRLRYSSSGKFYYDGEYINGIFPSQNANPDLKWEKTSMWNFGLDWALFNNRLSGTVEYYNKLTKDLIWNYPVSTVNYIVGNLTANAGSIRNKGIELSVNAIPFQTNNFNWQTSLMIASNKNEIESLSNDKFQLDFVKTASAGDHGQSGLYTQIIEEGHPIGQFHLIKYAGRDENGQSLFYAADGSLTTNPTTNDYYYDGDAQPDLTFSWQNSFSYKNWGLNFLFRGVTGNLILNTTLSNLNYPIEATHFNLPKMTLNEPINDSRANYTSTRYLEKGDYLRLDNITLSYTFNMKKDDIKSIKLYTTANNVFVITGYNGLDPEVNLGGITPGIDNDNYYPKTRTLLFGINATF</sequence>
<dbReference type="Proteomes" id="UP000831290">
    <property type="component" value="Chromosome"/>
</dbReference>
<reference evidence="15" key="1">
    <citation type="submission" date="2022-03" db="EMBL/GenBank/DDBJ databases">
        <title>Description of Abyssus ytuae gen. nov., sp. nov., a novel member of the family Flavobacteriaceae isolated from the sediment of Mariana Trench.</title>
        <authorList>
            <person name="Zhang J."/>
            <person name="Xu X."/>
        </authorList>
    </citation>
    <scope>NUCLEOTIDE SEQUENCE</scope>
    <source>
        <strain evidence="15">MT3330</strain>
    </source>
</reference>
<evidence type="ECO:0000313" key="15">
    <source>
        <dbReference type="EMBL" id="UOB17268.1"/>
    </source>
</evidence>
<protein>
    <submittedName>
        <fullName evidence="15">SusC/RagA family TonB-linked outer membrane protein</fullName>
    </submittedName>
</protein>
<dbReference type="InterPro" id="IPR000531">
    <property type="entry name" value="Beta-barrel_TonB"/>
</dbReference>
<dbReference type="Gene3D" id="2.60.40.1120">
    <property type="entry name" value="Carboxypeptidase-like, regulatory domain"/>
    <property type="match status" value="1"/>
</dbReference>
<keyword evidence="9 10" id="KW-0998">Cell outer membrane</keyword>
<evidence type="ECO:0000256" key="11">
    <source>
        <dbReference type="RuleBase" id="RU003357"/>
    </source>
</evidence>
<keyword evidence="7 11" id="KW-0798">TonB box</keyword>
<keyword evidence="4 10" id="KW-0812">Transmembrane</keyword>
<evidence type="ECO:0000256" key="9">
    <source>
        <dbReference type="ARBA" id="ARBA00023237"/>
    </source>
</evidence>
<comment type="subcellular location">
    <subcellularLocation>
        <location evidence="1 10">Cell outer membrane</location>
        <topology evidence="1 10">Multi-pass membrane protein</topology>
    </subcellularLocation>
</comment>
<evidence type="ECO:0000256" key="7">
    <source>
        <dbReference type="ARBA" id="ARBA00023077"/>
    </source>
</evidence>
<evidence type="ECO:0000256" key="6">
    <source>
        <dbReference type="ARBA" id="ARBA00023065"/>
    </source>
</evidence>
<evidence type="ECO:0000259" key="13">
    <source>
        <dbReference type="Pfam" id="PF00593"/>
    </source>
</evidence>
<proteinExistence type="inferred from homology"/>
<dbReference type="Pfam" id="PF07715">
    <property type="entry name" value="Plug"/>
    <property type="match status" value="1"/>
</dbReference>
<dbReference type="KEGG" id="fbm:MQE35_16220"/>
<dbReference type="InterPro" id="IPR012910">
    <property type="entry name" value="Plug_dom"/>
</dbReference>
<evidence type="ECO:0000256" key="8">
    <source>
        <dbReference type="ARBA" id="ARBA00023136"/>
    </source>
</evidence>
<evidence type="ECO:0000256" key="2">
    <source>
        <dbReference type="ARBA" id="ARBA00022448"/>
    </source>
</evidence>
<keyword evidence="12" id="KW-1133">Transmembrane helix</keyword>
<keyword evidence="5" id="KW-0732">Signal</keyword>
<dbReference type="NCBIfam" id="TIGR04057">
    <property type="entry name" value="SusC_RagA_signa"/>
    <property type="match status" value="1"/>
</dbReference>
<evidence type="ECO:0000313" key="16">
    <source>
        <dbReference type="Proteomes" id="UP000831290"/>
    </source>
</evidence>
<dbReference type="PROSITE" id="PS52016">
    <property type="entry name" value="TONB_DEPENDENT_REC_3"/>
    <property type="match status" value="1"/>
</dbReference>
<dbReference type="InterPro" id="IPR023997">
    <property type="entry name" value="TonB-dep_OMP_SusC/RagA_CS"/>
</dbReference>
<feature type="domain" description="TonB-dependent receptor plug" evidence="14">
    <location>
        <begin position="206"/>
        <end position="314"/>
    </location>
</feature>
<evidence type="ECO:0000256" key="5">
    <source>
        <dbReference type="ARBA" id="ARBA00022729"/>
    </source>
</evidence>
<dbReference type="InterPro" id="IPR023996">
    <property type="entry name" value="TonB-dep_OMP_SusC/RagA"/>
</dbReference>
<dbReference type="PANTHER" id="PTHR30069:SF53">
    <property type="entry name" value="COLICIN I RECEPTOR-RELATED"/>
    <property type="match status" value="1"/>
</dbReference>
<feature type="domain" description="TonB-dependent receptor-like beta-barrel" evidence="13">
    <location>
        <begin position="483"/>
        <end position="939"/>
    </location>
</feature>
<dbReference type="SUPFAM" id="SSF56935">
    <property type="entry name" value="Porins"/>
    <property type="match status" value="1"/>
</dbReference>
<dbReference type="GO" id="GO:0006811">
    <property type="term" value="P:monoatomic ion transport"/>
    <property type="evidence" value="ECO:0007669"/>
    <property type="project" value="UniProtKB-KW"/>
</dbReference>
<keyword evidence="8 10" id="KW-0472">Membrane</keyword>
<dbReference type="InterPro" id="IPR036942">
    <property type="entry name" value="Beta-barrel_TonB_sf"/>
</dbReference>
<dbReference type="InterPro" id="IPR037066">
    <property type="entry name" value="Plug_dom_sf"/>
</dbReference>
<keyword evidence="6" id="KW-0406">Ion transport</keyword>
<dbReference type="EMBL" id="CP094358">
    <property type="protein sequence ID" value="UOB17268.1"/>
    <property type="molecule type" value="Genomic_DNA"/>
</dbReference>
<organism evidence="15 16">
    <name type="scientific">Abyssalbus ytuae</name>
    <dbReference type="NCBI Taxonomy" id="2926907"/>
    <lineage>
        <taxon>Bacteria</taxon>
        <taxon>Pseudomonadati</taxon>
        <taxon>Bacteroidota</taxon>
        <taxon>Flavobacteriia</taxon>
        <taxon>Flavobacteriales</taxon>
        <taxon>Flavobacteriaceae</taxon>
        <taxon>Abyssalbus</taxon>
    </lineage>
</organism>
<dbReference type="Gene3D" id="2.170.130.10">
    <property type="entry name" value="TonB-dependent receptor, plug domain"/>
    <property type="match status" value="1"/>
</dbReference>
<dbReference type="InterPro" id="IPR008969">
    <property type="entry name" value="CarboxyPept-like_regulatory"/>
</dbReference>
<gene>
    <name evidence="15" type="ORF">MQE35_16220</name>
</gene>
<keyword evidence="2 10" id="KW-0813">Transport</keyword>